<dbReference type="RefSeq" id="WP_215619409.1">
    <property type="nucleotide sequence ID" value="NZ_JADOER010000013.1"/>
</dbReference>
<dbReference type="EMBL" id="JADOER010000013">
    <property type="protein sequence ID" value="MBT9313523.1"/>
    <property type="molecule type" value="Genomic_DNA"/>
</dbReference>
<accession>A0ABS5Y6S1</accession>
<evidence type="ECO:0000256" key="1">
    <source>
        <dbReference type="SAM" id="MobiDB-lite"/>
    </source>
</evidence>
<feature type="signal peptide" evidence="2">
    <location>
        <begin position="1"/>
        <end position="24"/>
    </location>
</feature>
<evidence type="ECO:0000313" key="4">
    <source>
        <dbReference type="Proteomes" id="UP001196661"/>
    </source>
</evidence>
<dbReference type="Proteomes" id="UP001196661">
    <property type="component" value="Unassembled WGS sequence"/>
</dbReference>
<feature type="chain" id="PRO_5047369353" evidence="2">
    <location>
        <begin position="25"/>
        <end position="237"/>
    </location>
</feature>
<proteinExistence type="predicted"/>
<organism evidence="3 4">
    <name type="scientific">Leptothoe kymatousa TAU-MAC 1615</name>
    <dbReference type="NCBI Taxonomy" id="2364775"/>
    <lineage>
        <taxon>Bacteria</taxon>
        <taxon>Bacillati</taxon>
        <taxon>Cyanobacteriota</taxon>
        <taxon>Cyanophyceae</taxon>
        <taxon>Nodosilineales</taxon>
        <taxon>Cymatolegaceae</taxon>
        <taxon>Leptothoe</taxon>
        <taxon>Leptothoe kymatousa</taxon>
    </lineage>
</organism>
<dbReference type="InterPro" id="IPR010328">
    <property type="entry name" value="DUF928"/>
</dbReference>
<protein>
    <submittedName>
        <fullName evidence="3">DUF928 domain-containing protein</fullName>
    </submittedName>
</protein>
<evidence type="ECO:0000313" key="3">
    <source>
        <dbReference type="EMBL" id="MBT9313523.1"/>
    </source>
</evidence>
<gene>
    <name evidence="3" type="ORF">IXB28_15015</name>
</gene>
<keyword evidence="4" id="KW-1185">Reference proteome</keyword>
<comment type="caution">
    <text evidence="3">The sequence shown here is derived from an EMBL/GenBank/DDBJ whole genome shotgun (WGS) entry which is preliminary data.</text>
</comment>
<feature type="compositionally biased region" description="Polar residues" evidence="1">
    <location>
        <begin position="59"/>
        <end position="68"/>
    </location>
</feature>
<evidence type="ECO:0000256" key="2">
    <source>
        <dbReference type="SAM" id="SignalP"/>
    </source>
</evidence>
<dbReference type="Pfam" id="PF06051">
    <property type="entry name" value="DUF928"/>
    <property type="match status" value="1"/>
</dbReference>
<name>A0ABS5Y6S1_9CYAN</name>
<sequence length="237" mass="26311">MMRTYIPIGLVLASTLGVFGNSYATAQTARESITVATWPTNDWSFWPDNDDQAPKRTVSGASRDSCSNHQTTALVPTSQYGLTSKSYPEVLVATTANTPRQALFTVQSEDSYYYETYLELPETPGIVSISLPEDAPALAANELYQWSLIMMCNDQLRPDSPSMHGWIQLQSEDPAITADVSMEQAVAYRNNYLWYDMIAMLADLKRQRPNDQSVHEAWQSILAGANLTSVANTPVLE</sequence>
<keyword evidence="2" id="KW-0732">Signal</keyword>
<feature type="region of interest" description="Disordered" evidence="1">
    <location>
        <begin position="48"/>
        <end position="68"/>
    </location>
</feature>
<reference evidence="3 4" key="1">
    <citation type="journal article" date="2021" name="Mar. Drugs">
        <title>Genome Reduction and Secondary Metabolism of the Marine Sponge-Associated Cyanobacterium Leptothoe.</title>
        <authorList>
            <person name="Konstantinou D."/>
            <person name="Popin R.V."/>
            <person name="Fewer D.P."/>
            <person name="Sivonen K."/>
            <person name="Gkelis S."/>
        </authorList>
    </citation>
    <scope>NUCLEOTIDE SEQUENCE [LARGE SCALE GENOMIC DNA]</scope>
    <source>
        <strain evidence="3 4">TAU-MAC 1615</strain>
    </source>
</reference>